<evidence type="ECO:0000256" key="3">
    <source>
        <dbReference type="SAM" id="Phobius"/>
    </source>
</evidence>
<dbReference type="GO" id="GO:0000272">
    <property type="term" value="P:polysaccharide catabolic process"/>
    <property type="evidence" value="ECO:0007669"/>
    <property type="project" value="UniProtKB-KW"/>
</dbReference>
<dbReference type="EMBL" id="SKBQ01000006">
    <property type="protein sequence ID" value="TPX09037.1"/>
    <property type="molecule type" value="Genomic_DNA"/>
</dbReference>
<dbReference type="AlphaFoldDB" id="A0A507ANY5"/>
<keyword evidence="2" id="KW-0378">Hydrolase</keyword>
<protein>
    <submittedName>
        <fullName evidence="4">Uncharacterized protein</fullName>
    </submittedName>
</protein>
<dbReference type="InParanoid" id="A0A507ANY5"/>
<keyword evidence="3" id="KW-0812">Transmembrane</keyword>
<dbReference type="Gene3D" id="2.60.120.180">
    <property type="match status" value="1"/>
</dbReference>
<dbReference type="InterPro" id="IPR013320">
    <property type="entry name" value="ConA-like_dom_sf"/>
</dbReference>
<organism evidence="4 6">
    <name type="scientific">Thyridium curvatum</name>
    <dbReference type="NCBI Taxonomy" id="1093900"/>
    <lineage>
        <taxon>Eukaryota</taxon>
        <taxon>Fungi</taxon>
        <taxon>Dikarya</taxon>
        <taxon>Ascomycota</taxon>
        <taxon>Pezizomycotina</taxon>
        <taxon>Sordariomycetes</taxon>
        <taxon>Sordariomycetidae</taxon>
        <taxon>Thyridiales</taxon>
        <taxon>Thyridiaceae</taxon>
        <taxon>Thyridium</taxon>
    </lineage>
</organism>
<dbReference type="GeneID" id="41968944"/>
<proteinExistence type="inferred from homology"/>
<evidence type="ECO:0000256" key="1">
    <source>
        <dbReference type="ARBA" id="ARBA00005519"/>
    </source>
</evidence>
<dbReference type="SUPFAM" id="SSF49899">
    <property type="entry name" value="Concanavalin A-like lectins/glucanases"/>
    <property type="match status" value="1"/>
</dbReference>
<keyword evidence="2" id="KW-0624">Polysaccharide degradation</keyword>
<keyword evidence="3" id="KW-1133">Transmembrane helix</keyword>
<comment type="caution">
    <text evidence="4">The sequence shown here is derived from an EMBL/GenBank/DDBJ whole genome shotgun (WGS) entry which is preliminary data.</text>
</comment>
<dbReference type="Pfam" id="PF01670">
    <property type="entry name" value="Glyco_hydro_12"/>
    <property type="match status" value="1"/>
</dbReference>
<dbReference type="Proteomes" id="UP000319257">
    <property type="component" value="Unassembled WGS sequence"/>
</dbReference>
<evidence type="ECO:0000313" key="4">
    <source>
        <dbReference type="EMBL" id="TPX09037.1"/>
    </source>
</evidence>
<evidence type="ECO:0000256" key="2">
    <source>
        <dbReference type="RuleBase" id="RU361163"/>
    </source>
</evidence>
<reference evidence="4 6" key="1">
    <citation type="submission" date="2019-06" db="EMBL/GenBank/DDBJ databases">
        <title>Draft genome sequence of the filamentous fungus Phialemoniopsis curvata isolated from diesel fuel.</title>
        <authorList>
            <person name="Varaljay V.A."/>
            <person name="Lyon W.J."/>
            <person name="Crouch A.L."/>
            <person name="Drake C.E."/>
            <person name="Hollomon J.M."/>
            <person name="Nadeau L.J."/>
            <person name="Nunn H.S."/>
            <person name="Stevenson B.S."/>
            <person name="Bojanowski C.L."/>
            <person name="Crookes-Goodson W.J."/>
        </authorList>
    </citation>
    <scope>NUCLEOTIDE SEQUENCE [LARGE SCALE GENOMIC DNA]</scope>
    <source>
        <strain evidence="4 6">D216</strain>
    </source>
</reference>
<dbReference type="PANTHER" id="PTHR34002">
    <property type="entry name" value="BLR1656 PROTEIN"/>
    <property type="match status" value="1"/>
</dbReference>
<keyword evidence="6" id="KW-1185">Reference proteome</keyword>
<dbReference type="EMBL" id="SKBQ01000006">
    <property type="protein sequence ID" value="TPX09242.1"/>
    <property type="molecule type" value="Genomic_DNA"/>
</dbReference>
<keyword evidence="2" id="KW-0326">Glycosidase</keyword>
<dbReference type="OrthoDB" id="89349at2759"/>
<gene>
    <name evidence="4" type="ORF">E0L32_001497</name>
    <name evidence="5" type="ORF">E0L32_001702</name>
</gene>
<evidence type="ECO:0000313" key="5">
    <source>
        <dbReference type="EMBL" id="TPX09242.1"/>
    </source>
</evidence>
<dbReference type="InterPro" id="IPR013319">
    <property type="entry name" value="GH11/12"/>
</dbReference>
<dbReference type="RefSeq" id="XP_030990748.1">
    <property type="nucleotide sequence ID" value="XM_031135583.1"/>
</dbReference>
<keyword evidence="3" id="KW-0472">Membrane</keyword>
<dbReference type="InterPro" id="IPR002594">
    <property type="entry name" value="GH12"/>
</dbReference>
<comment type="similarity">
    <text evidence="1 2">Belongs to the glycosyl hydrolase 12 (cellulase H) family.</text>
</comment>
<accession>A0A507ANY5</accession>
<keyword evidence="2" id="KW-0119">Carbohydrate metabolism</keyword>
<dbReference type="STRING" id="1093900.A0A507ANY5"/>
<dbReference type="PANTHER" id="PTHR34002:SF9">
    <property type="entry name" value="XYLOGLUCAN-SPECIFIC ENDO-BETA-1,4-GLUCANASE A"/>
    <property type="match status" value="1"/>
</dbReference>
<dbReference type="GO" id="GO:0008810">
    <property type="term" value="F:cellulase activity"/>
    <property type="evidence" value="ECO:0007669"/>
    <property type="project" value="InterPro"/>
</dbReference>
<sequence length="321" mass="34646">MGALNFRWLVNVGLLALPIAITLGVLFGIQSHREATGQPPIFTPEPSGRPKLDNNGITVENNCMKAFGIEPPAKGQKYILNPNQWGVVDGEGGTLCLNVTSNNNGTYATNTTAPPFYVSWQFPQRTTSQPVHAFPNIKVDGGVFPASLNTLKAINVDMEWTYGVGNGSVTTTDQASLTQISLNSNVAIDMFLDKDKTVAEDSAKANFEVMVWFATFGTSAKPLGFGKGIVATRVLDGATFNLYVDQNEQKQWVLTWVASAVTEKFHGDISPLLEDLLTMGKANFPSSSDYLGYLSLGTETFYADAPVTFSVPSLSIDVRSS</sequence>
<feature type="transmembrane region" description="Helical" evidence="3">
    <location>
        <begin position="6"/>
        <end position="29"/>
    </location>
</feature>
<name>A0A507ANY5_9PEZI</name>
<evidence type="ECO:0000313" key="6">
    <source>
        <dbReference type="Proteomes" id="UP000319257"/>
    </source>
</evidence>